<reference evidence="3" key="1">
    <citation type="submission" date="2014-05" db="EMBL/GenBank/DDBJ databases">
        <title>The transcriptome of the halophilic microalga Tetraselmis sp. GSL018 isolated from the Great Salt Lake, Utah.</title>
        <authorList>
            <person name="Jinkerson R.E."/>
            <person name="D'Adamo S."/>
            <person name="Posewitz M.C."/>
        </authorList>
    </citation>
    <scope>NUCLEOTIDE SEQUENCE</scope>
    <source>
        <strain evidence="3">GSL018</strain>
    </source>
</reference>
<sequence length="244" mass="27497">GKEMVGEEDENTSNCEEIPASREPSETRWRERLIGMRRYGAAMPAAMNELFRDTFRELSSRRTVFIGEPQKRWEEAQAKIEEYKQRHAVWSSSKLAALEEQAATARAVMETHEQQMRNLVWTEYLQAIQKVQPDLQRAGKRVSEAILAACLPSTRPSPKAEPESLKGCNWEAVAEGERERSSYMKAMEPMINPILEPFVDGLVEPLEGVVGTYRKQAIAVLVGSCALSFGIGWVAGRLGRRKGE</sequence>
<evidence type="ECO:0000256" key="2">
    <source>
        <dbReference type="SAM" id="Phobius"/>
    </source>
</evidence>
<proteinExistence type="predicted"/>
<dbReference type="AlphaFoldDB" id="A0A061SFF7"/>
<evidence type="ECO:0000313" key="3">
    <source>
        <dbReference type="EMBL" id="JAC83018.1"/>
    </source>
</evidence>
<protein>
    <submittedName>
        <fullName evidence="3">Uncharacterized protein</fullName>
    </submittedName>
</protein>
<feature type="compositionally biased region" description="Acidic residues" evidence="1">
    <location>
        <begin position="1"/>
        <end position="11"/>
    </location>
</feature>
<dbReference type="EMBL" id="GBEZ01002001">
    <property type="protein sequence ID" value="JAC83018.1"/>
    <property type="molecule type" value="Transcribed_RNA"/>
</dbReference>
<feature type="non-terminal residue" evidence="3">
    <location>
        <position position="1"/>
    </location>
</feature>
<keyword evidence="2" id="KW-0472">Membrane</keyword>
<keyword evidence="2" id="KW-0812">Transmembrane</keyword>
<accession>A0A061SFF7</accession>
<gene>
    <name evidence="3" type="ORF">TSPGSL018_4337</name>
</gene>
<feature type="region of interest" description="Disordered" evidence="1">
    <location>
        <begin position="1"/>
        <end position="26"/>
    </location>
</feature>
<feature type="transmembrane region" description="Helical" evidence="2">
    <location>
        <begin position="217"/>
        <end position="236"/>
    </location>
</feature>
<evidence type="ECO:0000256" key="1">
    <source>
        <dbReference type="SAM" id="MobiDB-lite"/>
    </source>
</evidence>
<name>A0A061SFF7_9CHLO</name>
<keyword evidence="2" id="KW-1133">Transmembrane helix</keyword>
<organism evidence="3">
    <name type="scientific">Tetraselmis sp. GSL018</name>
    <dbReference type="NCBI Taxonomy" id="582737"/>
    <lineage>
        <taxon>Eukaryota</taxon>
        <taxon>Viridiplantae</taxon>
        <taxon>Chlorophyta</taxon>
        <taxon>core chlorophytes</taxon>
        <taxon>Chlorodendrophyceae</taxon>
        <taxon>Chlorodendrales</taxon>
        <taxon>Chlorodendraceae</taxon>
        <taxon>Tetraselmis</taxon>
    </lineage>
</organism>